<dbReference type="Gene3D" id="2.10.60.10">
    <property type="entry name" value="CD59"/>
    <property type="match status" value="1"/>
</dbReference>
<evidence type="ECO:0000256" key="7">
    <source>
        <dbReference type="ARBA" id="ARBA00023157"/>
    </source>
</evidence>
<dbReference type="PANTHER" id="PTHR16983:SF1">
    <property type="entry name" value="PROSTATE STEM CELL ANTIGEN"/>
    <property type="match status" value="1"/>
</dbReference>
<dbReference type="GO" id="GO:0005886">
    <property type="term" value="C:plasma membrane"/>
    <property type="evidence" value="ECO:0007669"/>
    <property type="project" value="UniProtKB-SubCell"/>
</dbReference>
<evidence type="ECO:0000259" key="9">
    <source>
        <dbReference type="SMART" id="SM00134"/>
    </source>
</evidence>
<evidence type="ECO:0000256" key="2">
    <source>
        <dbReference type="ARBA" id="ARBA00004613"/>
    </source>
</evidence>
<evidence type="ECO:0000256" key="1">
    <source>
        <dbReference type="ARBA" id="ARBA00004236"/>
    </source>
</evidence>
<keyword evidence="7" id="KW-1015">Disulfide bond</keyword>
<protein>
    <recommendedName>
        <fullName evidence="9">UPAR/Ly6 domain-containing protein</fullName>
    </recommendedName>
</protein>
<dbReference type="Pfam" id="PF00087">
    <property type="entry name" value="Toxin_TOLIP"/>
    <property type="match status" value="1"/>
</dbReference>
<organism evidence="10 11">
    <name type="scientific">Pseudonaja textilis</name>
    <name type="common">Eastern brown snake</name>
    <dbReference type="NCBI Taxonomy" id="8673"/>
    <lineage>
        <taxon>Eukaryota</taxon>
        <taxon>Metazoa</taxon>
        <taxon>Chordata</taxon>
        <taxon>Craniata</taxon>
        <taxon>Vertebrata</taxon>
        <taxon>Euteleostomi</taxon>
        <taxon>Lepidosauria</taxon>
        <taxon>Squamata</taxon>
        <taxon>Bifurcata</taxon>
        <taxon>Unidentata</taxon>
        <taxon>Episquamata</taxon>
        <taxon>Toxicofera</taxon>
        <taxon>Serpentes</taxon>
        <taxon>Colubroidea</taxon>
        <taxon>Elapidae</taxon>
        <taxon>Hydrophiinae</taxon>
        <taxon>Pseudonaja</taxon>
    </lineage>
</organism>
<dbReference type="PANTHER" id="PTHR16983">
    <property type="entry name" value="UPAR/LY6 DOMAIN-CONTAINING PROTEIN"/>
    <property type="match status" value="1"/>
</dbReference>
<evidence type="ECO:0000256" key="6">
    <source>
        <dbReference type="ARBA" id="ARBA00023136"/>
    </source>
</evidence>
<dbReference type="FunFam" id="2.10.60.10:FF:000003">
    <property type="entry name" value="lymphocyte antigen 6E isoform X1"/>
    <property type="match status" value="1"/>
</dbReference>
<name>A0A670ZVT6_PSETE</name>
<proteinExistence type="predicted"/>
<dbReference type="SUPFAM" id="SSF57302">
    <property type="entry name" value="Snake toxin-like"/>
    <property type="match status" value="1"/>
</dbReference>
<dbReference type="AlphaFoldDB" id="A0A670ZVT6"/>
<dbReference type="GO" id="GO:0005576">
    <property type="term" value="C:extracellular region"/>
    <property type="evidence" value="ECO:0007669"/>
    <property type="project" value="UniProtKB-SubCell"/>
</dbReference>
<sequence length="128" mass="14233">MHGARPPLLFSQRCWLSWPGSPYDKIFLSSLAGGSLWCYTCRTQLKTDNCKRAVFCKEKAKVCKTDVISLMGLLHIISKQCASSCTTYHKDIAILKRNISCCTTDLCNQSDGTRENTLSTSTCLGKID</sequence>
<accession>A0A670ZVT6</accession>
<dbReference type="InterPro" id="IPR016054">
    <property type="entry name" value="LY6_UPA_recep-like"/>
</dbReference>
<keyword evidence="6" id="KW-0472">Membrane</keyword>
<dbReference type="InterPro" id="IPR045860">
    <property type="entry name" value="Snake_toxin-like_sf"/>
</dbReference>
<dbReference type="GeneTree" id="ENSGT01030000237813"/>
<dbReference type="Proteomes" id="UP000472273">
    <property type="component" value="Unplaced"/>
</dbReference>
<keyword evidence="3" id="KW-1003">Cell membrane</keyword>
<feature type="domain" description="UPAR/Ly6" evidence="9">
    <location>
        <begin position="36"/>
        <end position="121"/>
    </location>
</feature>
<evidence type="ECO:0000256" key="8">
    <source>
        <dbReference type="ARBA" id="ARBA00023180"/>
    </source>
</evidence>
<dbReference type="InterPro" id="IPR051110">
    <property type="entry name" value="Ly-6/neurotoxin-like_GPI-ap"/>
</dbReference>
<evidence type="ECO:0000256" key="5">
    <source>
        <dbReference type="ARBA" id="ARBA00022729"/>
    </source>
</evidence>
<evidence type="ECO:0000256" key="3">
    <source>
        <dbReference type="ARBA" id="ARBA00022475"/>
    </source>
</evidence>
<dbReference type="InterPro" id="IPR035076">
    <property type="entry name" value="Toxin/TOLIP"/>
</dbReference>
<dbReference type="SMART" id="SM00134">
    <property type="entry name" value="LU"/>
    <property type="match status" value="1"/>
</dbReference>
<evidence type="ECO:0000313" key="11">
    <source>
        <dbReference type="Proteomes" id="UP000472273"/>
    </source>
</evidence>
<evidence type="ECO:0000256" key="4">
    <source>
        <dbReference type="ARBA" id="ARBA00022525"/>
    </source>
</evidence>
<keyword evidence="8" id="KW-0325">Glycoprotein</keyword>
<reference evidence="10" key="1">
    <citation type="submission" date="2025-08" db="UniProtKB">
        <authorList>
            <consortium name="Ensembl"/>
        </authorList>
    </citation>
    <scope>IDENTIFICATION</scope>
</reference>
<comment type="subcellular location">
    <subcellularLocation>
        <location evidence="1">Cell membrane</location>
    </subcellularLocation>
    <subcellularLocation>
        <location evidence="2">Secreted</location>
    </subcellularLocation>
</comment>
<keyword evidence="5" id="KW-0732">Signal</keyword>
<reference evidence="10" key="2">
    <citation type="submission" date="2025-09" db="UniProtKB">
        <authorList>
            <consortium name="Ensembl"/>
        </authorList>
    </citation>
    <scope>IDENTIFICATION</scope>
</reference>
<keyword evidence="4" id="KW-0964">Secreted</keyword>
<dbReference type="Ensembl" id="ENSPTXT00000027744.1">
    <property type="protein sequence ID" value="ENSPTXP00000026917.1"/>
    <property type="gene ID" value="ENSPTXG00000018594.1"/>
</dbReference>
<evidence type="ECO:0000313" key="10">
    <source>
        <dbReference type="Ensembl" id="ENSPTXP00000026917.1"/>
    </source>
</evidence>
<dbReference type="CDD" id="cd23573">
    <property type="entry name" value="TFP_LU_ECD_PSCA"/>
    <property type="match status" value="1"/>
</dbReference>
<keyword evidence="11" id="KW-1185">Reference proteome</keyword>